<accession>A0ABR2DCN6</accession>
<dbReference type="Proteomes" id="UP001472677">
    <property type="component" value="Unassembled WGS sequence"/>
</dbReference>
<reference evidence="1 2" key="1">
    <citation type="journal article" date="2024" name="G3 (Bethesda)">
        <title>Genome assembly of Hibiscus sabdariffa L. provides insights into metabolisms of medicinal natural products.</title>
        <authorList>
            <person name="Kim T."/>
        </authorList>
    </citation>
    <scope>NUCLEOTIDE SEQUENCE [LARGE SCALE GENOMIC DNA]</scope>
    <source>
        <strain evidence="1">TK-2024</strain>
        <tissue evidence="1">Old leaves</tissue>
    </source>
</reference>
<evidence type="ECO:0000313" key="2">
    <source>
        <dbReference type="Proteomes" id="UP001472677"/>
    </source>
</evidence>
<evidence type="ECO:0000313" key="1">
    <source>
        <dbReference type="EMBL" id="KAK8535465.1"/>
    </source>
</evidence>
<name>A0ABR2DCN6_9ROSI</name>
<dbReference type="InterPro" id="IPR027417">
    <property type="entry name" value="P-loop_NTPase"/>
</dbReference>
<dbReference type="EMBL" id="JBBPBM010000030">
    <property type="protein sequence ID" value="KAK8535465.1"/>
    <property type="molecule type" value="Genomic_DNA"/>
</dbReference>
<dbReference type="Pfam" id="PF00071">
    <property type="entry name" value="Ras"/>
    <property type="match status" value="1"/>
</dbReference>
<comment type="caution">
    <text evidence="1">The sequence shown here is derived from an EMBL/GenBank/DDBJ whole genome shotgun (WGS) entry which is preliminary data.</text>
</comment>
<dbReference type="Gene3D" id="3.40.50.300">
    <property type="entry name" value="P-loop containing nucleotide triphosphate hydrolases"/>
    <property type="match status" value="1"/>
</dbReference>
<organism evidence="1 2">
    <name type="scientific">Hibiscus sabdariffa</name>
    <name type="common">roselle</name>
    <dbReference type="NCBI Taxonomy" id="183260"/>
    <lineage>
        <taxon>Eukaryota</taxon>
        <taxon>Viridiplantae</taxon>
        <taxon>Streptophyta</taxon>
        <taxon>Embryophyta</taxon>
        <taxon>Tracheophyta</taxon>
        <taxon>Spermatophyta</taxon>
        <taxon>Magnoliopsida</taxon>
        <taxon>eudicotyledons</taxon>
        <taxon>Gunneridae</taxon>
        <taxon>Pentapetalae</taxon>
        <taxon>rosids</taxon>
        <taxon>malvids</taxon>
        <taxon>Malvales</taxon>
        <taxon>Malvaceae</taxon>
        <taxon>Malvoideae</taxon>
        <taxon>Hibiscus</taxon>
    </lineage>
</organism>
<keyword evidence="2" id="KW-1185">Reference proteome</keyword>
<dbReference type="InterPro" id="IPR001806">
    <property type="entry name" value="Small_GTPase"/>
</dbReference>
<protein>
    <submittedName>
        <fullName evidence="1">Uncharacterized protein</fullName>
    </submittedName>
</protein>
<dbReference type="SUPFAM" id="SSF52540">
    <property type="entry name" value="P-loop containing nucleoside triphosphate hydrolases"/>
    <property type="match status" value="1"/>
</dbReference>
<gene>
    <name evidence="1" type="ORF">V6N12_056982</name>
</gene>
<sequence>MRNLQSDTFSGALRDYVYYCYEGELYAKEKGLTFLETSAKTAHNVNKLFYETSLKKVEQGSSVAPRDMKG</sequence>
<proteinExistence type="predicted"/>